<dbReference type="Proteomes" id="UP000053923">
    <property type="component" value="Unassembled WGS sequence"/>
</dbReference>
<organism evidence="4 5">
    <name type="scientific">Streptomyces regalis</name>
    <dbReference type="NCBI Taxonomy" id="68262"/>
    <lineage>
        <taxon>Bacteria</taxon>
        <taxon>Bacillati</taxon>
        <taxon>Actinomycetota</taxon>
        <taxon>Actinomycetes</taxon>
        <taxon>Kitasatosporales</taxon>
        <taxon>Streptomycetaceae</taxon>
        <taxon>Streptomyces</taxon>
    </lineage>
</organism>
<feature type="domain" description="Carrier" evidence="3">
    <location>
        <begin position="1"/>
        <end position="82"/>
    </location>
</feature>
<evidence type="ECO:0000313" key="4">
    <source>
        <dbReference type="EMBL" id="KUL30616.1"/>
    </source>
</evidence>
<sequence>MATLLTIDDLRRILIECAGESEGSGLSGDILDIRFETIGYDSLALMETAARLESRYDVAIPDDIAARVDTPRELLDLVNGALAEAA</sequence>
<dbReference type="Pfam" id="PF00550">
    <property type="entry name" value="PP-binding"/>
    <property type="match status" value="1"/>
</dbReference>
<dbReference type="InterPro" id="IPR036736">
    <property type="entry name" value="ACP-like_sf"/>
</dbReference>
<proteinExistence type="predicted"/>
<dbReference type="AlphaFoldDB" id="A0A101JPG2"/>
<reference evidence="5" key="1">
    <citation type="submission" date="2015-10" db="EMBL/GenBank/DDBJ databases">
        <authorList>
            <person name="Ju K.-S."/>
            <person name="Doroghazi J.R."/>
            <person name="Metcalf W.W."/>
        </authorList>
    </citation>
    <scope>NUCLEOTIDE SEQUENCE [LARGE SCALE GENOMIC DNA]</scope>
    <source>
        <strain evidence="5">NRRL 3151</strain>
    </source>
</reference>
<keyword evidence="1" id="KW-0596">Phosphopantetheine</keyword>
<dbReference type="InterPro" id="IPR009081">
    <property type="entry name" value="PP-bd_ACP"/>
</dbReference>
<dbReference type="OrthoDB" id="3537906at2"/>
<evidence type="ECO:0000256" key="2">
    <source>
        <dbReference type="ARBA" id="ARBA00022553"/>
    </source>
</evidence>
<evidence type="ECO:0000259" key="3">
    <source>
        <dbReference type="PROSITE" id="PS50075"/>
    </source>
</evidence>
<keyword evidence="5" id="KW-1185">Reference proteome</keyword>
<evidence type="ECO:0000256" key="1">
    <source>
        <dbReference type="ARBA" id="ARBA00022450"/>
    </source>
</evidence>
<dbReference type="InterPro" id="IPR006162">
    <property type="entry name" value="Ppantetheine_attach_site"/>
</dbReference>
<dbReference type="Gene3D" id="1.10.1200.10">
    <property type="entry name" value="ACP-like"/>
    <property type="match status" value="1"/>
</dbReference>
<dbReference type="PROSITE" id="PS00012">
    <property type="entry name" value="PHOSPHOPANTETHEINE"/>
    <property type="match status" value="1"/>
</dbReference>
<dbReference type="EMBL" id="LLZG01000288">
    <property type="protein sequence ID" value="KUL30616.1"/>
    <property type="molecule type" value="Genomic_DNA"/>
</dbReference>
<protein>
    <submittedName>
        <fullName evidence="4">Actinorhodin polyketide synthase</fullName>
    </submittedName>
</protein>
<dbReference type="RefSeq" id="WP_062705848.1">
    <property type="nucleotide sequence ID" value="NZ_LLZG01000288.1"/>
</dbReference>
<accession>A0A101JPG2</accession>
<keyword evidence="2" id="KW-0597">Phosphoprotein</keyword>
<gene>
    <name evidence="4" type="ORF">ADL12_26360</name>
</gene>
<comment type="caution">
    <text evidence="4">The sequence shown here is derived from an EMBL/GenBank/DDBJ whole genome shotgun (WGS) entry which is preliminary data.</text>
</comment>
<name>A0A101JPG2_9ACTN</name>
<dbReference type="SUPFAM" id="SSF47336">
    <property type="entry name" value="ACP-like"/>
    <property type="match status" value="1"/>
</dbReference>
<dbReference type="PROSITE" id="PS50075">
    <property type="entry name" value="CARRIER"/>
    <property type="match status" value="1"/>
</dbReference>
<evidence type="ECO:0000313" key="5">
    <source>
        <dbReference type="Proteomes" id="UP000053923"/>
    </source>
</evidence>